<keyword evidence="1" id="KW-0472">Membrane</keyword>
<dbReference type="EMBL" id="BPQQ01000060">
    <property type="protein sequence ID" value="GJE02805.1"/>
    <property type="molecule type" value="Genomic_DNA"/>
</dbReference>
<evidence type="ECO:0000256" key="1">
    <source>
        <dbReference type="SAM" id="Phobius"/>
    </source>
</evidence>
<keyword evidence="3" id="KW-1185">Reference proteome</keyword>
<dbReference type="NCBIfam" id="TIGR02115">
    <property type="entry name" value="potass_kdpF"/>
    <property type="match status" value="1"/>
</dbReference>
<keyword evidence="1" id="KW-0812">Transmembrane</keyword>
<organism evidence="2 3">
    <name type="scientific">Methylobacterium isbiliense</name>
    <dbReference type="NCBI Taxonomy" id="315478"/>
    <lineage>
        <taxon>Bacteria</taxon>
        <taxon>Pseudomonadati</taxon>
        <taxon>Pseudomonadota</taxon>
        <taxon>Alphaproteobacteria</taxon>
        <taxon>Hyphomicrobiales</taxon>
        <taxon>Methylobacteriaceae</taxon>
        <taxon>Methylobacterium</taxon>
    </lineage>
</organism>
<keyword evidence="1" id="KW-1133">Transmembrane helix</keyword>
<name>A0ABQ4SHV1_9HYPH</name>
<dbReference type="Proteomes" id="UP001055153">
    <property type="component" value="Unassembled WGS sequence"/>
</dbReference>
<dbReference type="InterPro" id="IPR011726">
    <property type="entry name" value="KdpF"/>
</dbReference>
<feature type="transmembrane region" description="Helical" evidence="1">
    <location>
        <begin position="6"/>
        <end position="24"/>
    </location>
</feature>
<accession>A0ABQ4SHV1</accession>
<protein>
    <recommendedName>
        <fullName evidence="4">K(+)-transporting ATPase subunit F</fullName>
    </recommendedName>
</protein>
<dbReference type="RefSeq" id="WP_238239998.1">
    <property type="nucleotide sequence ID" value="NZ_BPQQ01000060.1"/>
</dbReference>
<dbReference type="Pfam" id="PF09604">
    <property type="entry name" value="Potass_KdpF"/>
    <property type="match status" value="1"/>
</dbReference>
<sequence length="29" mass="3275">MTLDYLLGGLMTLGLLAYLAYALVRPERF</sequence>
<reference evidence="2" key="1">
    <citation type="journal article" date="2021" name="Front. Microbiol.">
        <title>Comprehensive Comparative Genomics and Phenotyping of Methylobacterium Species.</title>
        <authorList>
            <person name="Alessa O."/>
            <person name="Ogura Y."/>
            <person name="Fujitani Y."/>
            <person name="Takami H."/>
            <person name="Hayashi T."/>
            <person name="Sahin N."/>
            <person name="Tani A."/>
        </authorList>
    </citation>
    <scope>NUCLEOTIDE SEQUENCE</scope>
    <source>
        <strain evidence="2">DSM 17168</strain>
    </source>
</reference>
<evidence type="ECO:0008006" key="4">
    <source>
        <dbReference type="Google" id="ProtNLM"/>
    </source>
</evidence>
<evidence type="ECO:0000313" key="2">
    <source>
        <dbReference type="EMBL" id="GJE02805.1"/>
    </source>
</evidence>
<gene>
    <name evidence="2" type="ORF">GMJLKIPL_4754</name>
</gene>
<dbReference type="NCBIfam" id="NF011342">
    <property type="entry name" value="PRK14759.1"/>
    <property type="match status" value="1"/>
</dbReference>
<evidence type="ECO:0000313" key="3">
    <source>
        <dbReference type="Proteomes" id="UP001055153"/>
    </source>
</evidence>
<comment type="caution">
    <text evidence="2">The sequence shown here is derived from an EMBL/GenBank/DDBJ whole genome shotgun (WGS) entry which is preliminary data.</text>
</comment>
<proteinExistence type="predicted"/>
<reference evidence="2" key="2">
    <citation type="submission" date="2021-08" db="EMBL/GenBank/DDBJ databases">
        <authorList>
            <person name="Tani A."/>
            <person name="Ola A."/>
            <person name="Ogura Y."/>
            <person name="Katsura K."/>
            <person name="Hayashi T."/>
        </authorList>
    </citation>
    <scope>NUCLEOTIDE SEQUENCE</scope>
    <source>
        <strain evidence="2">DSM 17168</strain>
    </source>
</reference>